<sequence length="162" mass="17439">MVGHARTSPSLGVKKTSSTKPLFLVKPTVRCSSGTLRVLQTLSVIAVTLQVPCTRLTLSRSRVQLHCFWEDRIDKDVPLCIRKDGGGCAADVRSVVVVYLLANVGAAVGGIREALGGHGDAQLTPFCGGIEAVWRDVETRVVHRVVLDSRVRCHRGVGQARS</sequence>
<gene>
    <name evidence="1" type="ORF">JKF63_03811</name>
</gene>
<dbReference type="AlphaFoldDB" id="A0A836HCG6"/>
<evidence type="ECO:0000313" key="1">
    <source>
        <dbReference type="EMBL" id="KAG5497547.1"/>
    </source>
</evidence>
<protein>
    <submittedName>
        <fullName evidence="1">Uncharacterized protein</fullName>
    </submittedName>
</protein>
<organism evidence="1 2">
    <name type="scientific">Porcisia hertigi</name>
    <dbReference type="NCBI Taxonomy" id="2761500"/>
    <lineage>
        <taxon>Eukaryota</taxon>
        <taxon>Discoba</taxon>
        <taxon>Euglenozoa</taxon>
        <taxon>Kinetoplastea</taxon>
        <taxon>Metakinetoplastina</taxon>
        <taxon>Trypanosomatida</taxon>
        <taxon>Trypanosomatidae</taxon>
        <taxon>Leishmaniinae</taxon>
        <taxon>Porcisia</taxon>
    </lineage>
</organism>
<accession>A0A836HCG6</accession>
<keyword evidence="2" id="KW-1185">Reference proteome</keyword>
<dbReference type="KEGG" id="phet:94289886"/>
<dbReference type="EMBL" id="JAFJZO010000031">
    <property type="protein sequence ID" value="KAG5497547.1"/>
    <property type="molecule type" value="Genomic_DNA"/>
</dbReference>
<dbReference type="Proteomes" id="UP000674318">
    <property type="component" value="Unassembled WGS sequence"/>
</dbReference>
<dbReference type="GeneID" id="94289886"/>
<comment type="caution">
    <text evidence="1">The sequence shown here is derived from an EMBL/GenBank/DDBJ whole genome shotgun (WGS) entry which is preliminary data.</text>
</comment>
<dbReference type="RefSeq" id="XP_067755015.1">
    <property type="nucleotide sequence ID" value="XM_067899809.1"/>
</dbReference>
<reference evidence="1 2" key="1">
    <citation type="submission" date="2021-02" db="EMBL/GenBank/DDBJ databases">
        <title>Porcisia hertigi Genome sequencing and assembly.</title>
        <authorList>
            <person name="Almutairi H."/>
            <person name="Gatherer D."/>
        </authorList>
    </citation>
    <scope>NUCLEOTIDE SEQUENCE [LARGE SCALE GENOMIC DNA]</scope>
    <source>
        <strain evidence="1 2">C119</strain>
    </source>
</reference>
<evidence type="ECO:0000313" key="2">
    <source>
        <dbReference type="Proteomes" id="UP000674318"/>
    </source>
</evidence>
<proteinExistence type="predicted"/>
<name>A0A836HCG6_9TRYP</name>